<protein>
    <submittedName>
        <fullName evidence="3">Uncharacterized protein</fullName>
    </submittedName>
</protein>
<keyword evidence="1" id="KW-1133">Transmembrane helix</keyword>
<organism evidence="2 3">
    <name type="scientific">Romanomermis culicivorax</name>
    <name type="common">Nematode worm</name>
    <dbReference type="NCBI Taxonomy" id="13658"/>
    <lineage>
        <taxon>Eukaryota</taxon>
        <taxon>Metazoa</taxon>
        <taxon>Ecdysozoa</taxon>
        <taxon>Nematoda</taxon>
        <taxon>Enoplea</taxon>
        <taxon>Dorylaimia</taxon>
        <taxon>Mermithida</taxon>
        <taxon>Mermithoidea</taxon>
        <taxon>Mermithidae</taxon>
        <taxon>Romanomermis</taxon>
    </lineage>
</organism>
<keyword evidence="1" id="KW-0812">Transmembrane</keyword>
<proteinExistence type="predicted"/>
<evidence type="ECO:0000256" key="1">
    <source>
        <dbReference type="SAM" id="Phobius"/>
    </source>
</evidence>
<dbReference type="WBParaSite" id="nRc.2.0.1.t03227-RA">
    <property type="protein sequence ID" value="nRc.2.0.1.t03227-RA"/>
    <property type="gene ID" value="nRc.2.0.1.g03227"/>
</dbReference>
<keyword evidence="1" id="KW-0472">Membrane</keyword>
<name>A0A915HPE7_ROMCU</name>
<keyword evidence="2" id="KW-1185">Reference proteome</keyword>
<feature type="transmembrane region" description="Helical" evidence="1">
    <location>
        <begin position="6"/>
        <end position="24"/>
    </location>
</feature>
<evidence type="ECO:0000313" key="2">
    <source>
        <dbReference type="Proteomes" id="UP000887565"/>
    </source>
</evidence>
<reference evidence="3" key="1">
    <citation type="submission" date="2022-11" db="UniProtKB">
        <authorList>
            <consortium name="WormBaseParasite"/>
        </authorList>
    </citation>
    <scope>IDENTIFICATION</scope>
</reference>
<evidence type="ECO:0000313" key="3">
    <source>
        <dbReference type="WBParaSite" id="nRc.2.0.1.t03227-RA"/>
    </source>
</evidence>
<dbReference type="Proteomes" id="UP000887565">
    <property type="component" value="Unplaced"/>
</dbReference>
<sequence length="106" mass="12128">MIHQVIISSVIFILCTVAAILTCAKKRKEKLQATPGDLTVTNYDLGAVEKSLLPENDDFQELLKIPSVDGNCTSQKQWKRYDNAVSFEFHCLAVDKSYRQQYWQTE</sequence>
<dbReference type="AlphaFoldDB" id="A0A915HPE7"/>
<accession>A0A915HPE7</accession>